<dbReference type="EMBL" id="FMIA01000002">
    <property type="protein sequence ID" value="SCL55065.1"/>
    <property type="molecule type" value="Genomic_DNA"/>
</dbReference>
<dbReference type="InterPro" id="IPR025554">
    <property type="entry name" value="DUF4140"/>
</dbReference>
<sequence>MTTAELHAPIVAVTVYPDRARITRRGSARLAAGEHRLRLAPLPLGLHRDSIRVGGRGAATVLGVDVTTWRQARSADDQVSGWEQRHRELAEELAEIDDADEIEQQRGEFLGRLAERAGGTYARALAGGDASPADVAAFTDSVAGQLAESRARLRALARRRTELTEEQAVLQRHLDAAHGKREPDRLAAEVTVSASADDTELDLEVSYLVDGARWQPSYDLRLVEETMTVTWFGLVSQDTGEDWPECELALSTARPAAATAVPELSPWYLDRFRPAPPPPAPTASFGSPPPPGGGPALTGVAARAGRPRPKVREQVAEVEQGISAATYRPARPVAVPADGSAHRATIAVLELPTRTDYVTVPLRATEAHLRATVGNTSAHTFPPGPAAVFHGADFVATTRLPVWAPGEETELALGVDDRVRVERKLHRRTETRATLGSTRRRDVEYQITVANHTPRPATVEVRDQLPVSRDEAVVVRDTTLVPPPAERSELGEVVWRLRLGPGESGEIGLGFRVEIPKGVELTGWRE</sequence>
<feature type="domain" description="DUF4140" evidence="4">
    <location>
        <begin position="13"/>
        <end position="110"/>
    </location>
</feature>
<dbReference type="InterPro" id="IPR011935">
    <property type="entry name" value="CHP02231"/>
</dbReference>
<feature type="compositionally biased region" description="Pro residues" evidence="2">
    <location>
        <begin position="275"/>
        <end position="293"/>
    </location>
</feature>
<evidence type="ECO:0000313" key="6">
    <source>
        <dbReference type="Proteomes" id="UP000198937"/>
    </source>
</evidence>
<accession>A0A1C6ULZ6</accession>
<keyword evidence="6" id="KW-1185">Reference proteome</keyword>
<reference evidence="5 6" key="1">
    <citation type="submission" date="2016-06" db="EMBL/GenBank/DDBJ databases">
        <authorList>
            <person name="Kjaerup R.B."/>
            <person name="Dalgaard T.S."/>
            <person name="Juul-Madsen H.R."/>
        </authorList>
    </citation>
    <scope>NUCLEOTIDE SEQUENCE [LARGE SCALE GENOMIC DNA]</scope>
    <source>
        <strain evidence="5 6">DSM 45577</strain>
    </source>
</reference>
<dbReference type="PANTHER" id="PTHR31005:SF8">
    <property type="entry name" value="DUF4139 DOMAIN-CONTAINING PROTEIN"/>
    <property type="match status" value="1"/>
</dbReference>
<name>A0A1C6ULZ6_9ACTN</name>
<dbReference type="Proteomes" id="UP000198937">
    <property type="component" value="Unassembled WGS sequence"/>
</dbReference>
<dbReference type="RefSeq" id="WP_091437386.1">
    <property type="nucleotide sequence ID" value="NZ_BMMJ01000009.1"/>
</dbReference>
<gene>
    <name evidence="5" type="ORF">GA0070617_2849</name>
</gene>
<protein>
    <recommendedName>
        <fullName evidence="7">Aspartate ammonia-lyase</fullName>
    </recommendedName>
</protein>
<dbReference type="STRING" id="683228.GA0070617_2849"/>
<evidence type="ECO:0008006" key="7">
    <source>
        <dbReference type="Google" id="ProtNLM"/>
    </source>
</evidence>
<evidence type="ECO:0000259" key="3">
    <source>
        <dbReference type="Pfam" id="PF13598"/>
    </source>
</evidence>
<feature type="domain" description="DUF4139" evidence="3">
    <location>
        <begin position="203"/>
        <end position="517"/>
    </location>
</feature>
<feature type="region of interest" description="Disordered" evidence="2">
    <location>
        <begin position="275"/>
        <end position="309"/>
    </location>
</feature>
<dbReference type="AlphaFoldDB" id="A0A1C6ULZ6"/>
<dbReference type="Pfam" id="PF13598">
    <property type="entry name" value="DUF4139"/>
    <property type="match status" value="1"/>
</dbReference>
<evidence type="ECO:0000256" key="1">
    <source>
        <dbReference type="SAM" id="Coils"/>
    </source>
</evidence>
<organism evidence="5 6">
    <name type="scientific">Micromonospora yangpuensis</name>
    <dbReference type="NCBI Taxonomy" id="683228"/>
    <lineage>
        <taxon>Bacteria</taxon>
        <taxon>Bacillati</taxon>
        <taxon>Actinomycetota</taxon>
        <taxon>Actinomycetes</taxon>
        <taxon>Micromonosporales</taxon>
        <taxon>Micromonosporaceae</taxon>
        <taxon>Micromonospora</taxon>
    </lineage>
</organism>
<evidence type="ECO:0000256" key="2">
    <source>
        <dbReference type="SAM" id="MobiDB-lite"/>
    </source>
</evidence>
<keyword evidence="1" id="KW-0175">Coiled coil</keyword>
<dbReference type="InterPro" id="IPR037291">
    <property type="entry name" value="DUF4139"/>
</dbReference>
<evidence type="ECO:0000313" key="5">
    <source>
        <dbReference type="EMBL" id="SCL55065.1"/>
    </source>
</evidence>
<dbReference type="PANTHER" id="PTHR31005">
    <property type="entry name" value="DUF4139 DOMAIN-CONTAINING PROTEIN"/>
    <property type="match status" value="1"/>
</dbReference>
<evidence type="ECO:0000259" key="4">
    <source>
        <dbReference type="Pfam" id="PF13600"/>
    </source>
</evidence>
<proteinExistence type="predicted"/>
<dbReference type="NCBIfam" id="TIGR02231">
    <property type="entry name" value="mucoidy inhibitor MuiA family protein"/>
    <property type="match status" value="1"/>
</dbReference>
<dbReference type="Pfam" id="PF13600">
    <property type="entry name" value="DUF4140"/>
    <property type="match status" value="1"/>
</dbReference>
<dbReference type="OrthoDB" id="9777444at2"/>
<feature type="coiled-coil region" evidence="1">
    <location>
        <begin position="72"/>
        <end position="99"/>
    </location>
</feature>